<keyword evidence="14" id="KW-1185">Reference proteome</keyword>
<dbReference type="GO" id="GO:0032217">
    <property type="term" value="F:riboflavin transmembrane transporter activity"/>
    <property type="evidence" value="ECO:0007669"/>
    <property type="project" value="InterPro"/>
</dbReference>
<dbReference type="GO" id="GO:0031267">
    <property type="term" value="F:small GTPase binding"/>
    <property type="evidence" value="ECO:0007669"/>
    <property type="project" value="TreeGrafter"/>
</dbReference>
<feature type="transmembrane region" description="Helical" evidence="11">
    <location>
        <begin position="1093"/>
        <end position="1112"/>
    </location>
</feature>
<dbReference type="Gene3D" id="2.30.29.30">
    <property type="entry name" value="Pleckstrin-homology domain (PH domain)/Phosphotyrosine-binding domain (PTB)"/>
    <property type="match status" value="1"/>
</dbReference>
<dbReference type="Gene3D" id="1.10.8.270">
    <property type="entry name" value="putative rabgap domain of human tbc1 domain family member 14 like domains"/>
    <property type="match status" value="1"/>
</dbReference>
<dbReference type="Gene3D" id="1.10.10.750">
    <property type="entry name" value="Ypt/Rab-GAP domain of gyp1p, domain 1"/>
    <property type="match status" value="1"/>
</dbReference>
<proteinExistence type="inferred from homology"/>
<feature type="coiled-coil region" evidence="10">
    <location>
        <begin position="766"/>
        <end position="846"/>
    </location>
</feature>
<keyword evidence="10" id="KW-0175">Coiled coil</keyword>
<feature type="domain" description="Rab-GAP TBC" evidence="12">
    <location>
        <begin position="499"/>
        <end position="698"/>
    </location>
</feature>
<dbReference type="InterPro" id="IPR009357">
    <property type="entry name" value="Riboflavin_transptr"/>
</dbReference>
<dbReference type="PANTHER" id="PTHR47219">
    <property type="entry name" value="RAB GTPASE-ACTIVATING PROTEIN 1-LIKE"/>
    <property type="match status" value="1"/>
</dbReference>
<name>A0A0V1FIC5_TRIPS</name>
<organism evidence="13 14">
    <name type="scientific">Trichinella pseudospiralis</name>
    <name type="common">Parasitic roundworm</name>
    <dbReference type="NCBI Taxonomy" id="6337"/>
    <lineage>
        <taxon>Eukaryota</taxon>
        <taxon>Metazoa</taxon>
        <taxon>Ecdysozoa</taxon>
        <taxon>Nematoda</taxon>
        <taxon>Enoplea</taxon>
        <taxon>Dorylaimia</taxon>
        <taxon>Trichinellida</taxon>
        <taxon>Trichinellidae</taxon>
        <taxon>Trichinella</taxon>
    </lineage>
</organism>
<dbReference type="OrthoDB" id="295078at2759"/>
<evidence type="ECO:0000256" key="4">
    <source>
        <dbReference type="ARBA" id="ARBA00022448"/>
    </source>
</evidence>
<evidence type="ECO:0000256" key="10">
    <source>
        <dbReference type="SAM" id="Coils"/>
    </source>
</evidence>
<evidence type="ECO:0000256" key="2">
    <source>
        <dbReference type="ARBA" id="ARBA00004651"/>
    </source>
</evidence>
<dbReference type="FunFam" id="1.10.8.270:FF:000001">
    <property type="entry name" value="TBC1 domain family member 1"/>
    <property type="match status" value="1"/>
</dbReference>
<dbReference type="SMART" id="SM00164">
    <property type="entry name" value="TBC"/>
    <property type="match status" value="1"/>
</dbReference>
<keyword evidence="8 11" id="KW-1133">Transmembrane helix</keyword>
<keyword evidence="6" id="KW-1003">Cell membrane</keyword>
<dbReference type="InterPro" id="IPR000195">
    <property type="entry name" value="Rab-GAP-TBC_dom"/>
</dbReference>
<reference evidence="13 14" key="1">
    <citation type="submission" date="2015-01" db="EMBL/GenBank/DDBJ databases">
        <title>Evolution of Trichinella species and genotypes.</title>
        <authorList>
            <person name="Korhonen P.K."/>
            <person name="Edoardo P."/>
            <person name="Giuseppe L.R."/>
            <person name="Gasser R.B."/>
        </authorList>
    </citation>
    <scope>NUCLEOTIDE SEQUENCE [LARGE SCALE GENOMIC DNA]</scope>
    <source>
        <strain evidence="13">ISS470</strain>
    </source>
</reference>
<dbReference type="InterPro" id="IPR022164">
    <property type="entry name" value="Kinesin-like"/>
</dbReference>
<feature type="transmembrane region" description="Helical" evidence="11">
    <location>
        <begin position="1361"/>
        <end position="1381"/>
    </location>
</feature>
<protein>
    <submittedName>
        <fullName evidence="13">Rab GTPase-activating protein 1</fullName>
    </submittedName>
</protein>
<comment type="subcellular location">
    <subcellularLocation>
        <location evidence="2">Cell membrane</location>
        <topology evidence="2">Multi-pass membrane protein</topology>
    </subcellularLocation>
</comment>
<evidence type="ECO:0000313" key="14">
    <source>
        <dbReference type="Proteomes" id="UP000054995"/>
    </source>
</evidence>
<evidence type="ECO:0000259" key="12">
    <source>
        <dbReference type="PROSITE" id="PS50086"/>
    </source>
</evidence>
<evidence type="ECO:0000256" key="3">
    <source>
        <dbReference type="ARBA" id="ARBA00006366"/>
    </source>
</evidence>
<dbReference type="Pfam" id="PF00566">
    <property type="entry name" value="RabGAP-TBC"/>
    <property type="match status" value="1"/>
</dbReference>
<accession>A0A0V1FIC5</accession>
<dbReference type="GO" id="GO:0005886">
    <property type="term" value="C:plasma membrane"/>
    <property type="evidence" value="ECO:0007669"/>
    <property type="project" value="UniProtKB-SubCell"/>
</dbReference>
<dbReference type="InterPro" id="IPR050302">
    <property type="entry name" value="Rab_GAP_TBC_domain"/>
</dbReference>
<evidence type="ECO:0000256" key="11">
    <source>
        <dbReference type="SAM" id="Phobius"/>
    </source>
</evidence>
<keyword evidence="7 11" id="KW-0812">Transmembrane</keyword>
<feature type="transmembrane region" description="Helical" evidence="11">
    <location>
        <begin position="1268"/>
        <end position="1289"/>
    </location>
</feature>
<keyword evidence="5" id="KW-0343">GTPase activation</keyword>
<feature type="transmembrane region" description="Helical" evidence="11">
    <location>
        <begin position="1124"/>
        <end position="1148"/>
    </location>
</feature>
<keyword evidence="4" id="KW-0813">Transport</keyword>
<dbReference type="SUPFAM" id="SSF90257">
    <property type="entry name" value="Myosin rod fragments"/>
    <property type="match status" value="1"/>
</dbReference>
<gene>
    <name evidence="13" type="primary">Rabgap1</name>
    <name evidence="13" type="ORF">T4D_7165</name>
</gene>
<evidence type="ECO:0000256" key="8">
    <source>
        <dbReference type="ARBA" id="ARBA00022989"/>
    </source>
</evidence>
<comment type="catalytic activity">
    <reaction evidence="1">
        <text>riboflavin(in) = riboflavin(out)</text>
        <dbReference type="Rhea" id="RHEA:35015"/>
        <dbReference type="ChEBI" id="CHEBI:57986"/>
    </reaction>
</comment>
<evidence type="ECO:0000256" key="7">
    <source>
        <dbReference type="ARBA" id="ARBA00022692"/>
    </source>
</evidence>
<feature type="transmembrane region" description="Helical" evidence="11">
    <location>
        <begin position="1053"/>
        <end position="1073"/>
    </location>
</feature>
<feature type="transmembrane region" description="Helical" evidence="11">
    <location>
        <begin position="1021"/>
        <end position="1041"/>
    </location>
</feature>
<feature type="transmembrane region" description="Helical" evidence="11">
    <location>
        <begin position="669"/>
        <end position="695"/>
    </location>
</feature>
<evidence type="ECO:0000256" key="5">
    <source>
        <dbReference type="ARBA" id="ARBA00022468"/>
    </source>
</evidence>
<dbReference type="GO" id="GO:0005096">
    <property type="term" value="F:GTPase activator activity"/>
    <property type="evidence" value="ECO:0007669"/>
    <property type="project" value="UniProtKB-KW"/>
</dbReference>
<dbReference type="Gene3D" id="1.10.472.80">
    <property type="entry name" value="Ypt/Rab-GAP domain of gyp1p, domain 3"/>
    <property type="match status" value="1"/>
</dbReference>
<feature type="transmembrane region" description="Helical" evidence="11">
    <location>
        <begin position="1160"/>
        <end position="1181"/>
    </location>
</feature>
<dbReference type="Pfam" id="PF12473">
    <property type="entry name" value="DUF3694"/>
    <property type="match status" value="1"/>
</dbReference>
<dbReference type="Pfam" id="PF06237">
    <property type="entry name" value="SLC52_ribofla_tr"/>
    <property type="match status" value="1"/>
</dbReference>
<evidence type="ECO:0000256" key="6">
    <source>
        <dbReference type="ARBA" id="ARBA00022475"/>
    </source>
</evidence>
<feature type="transmembrane region" description="Helical" evidence="11">
    <location>
        <begin position="1301"/>
        <end position="1323"/>
    </location>
</feature>
<dbReference type="Proteomes" id="UP000054995">
    <property type="component" value="Unassembled WGS sequence"/>
</dbReference>
<dbReference type="InterPro" id="IPR035969">
    <property type="entry name" value="Rab-GAP_TBC_sf"/>
</dbReference>
<comment type="similarity">
    <text evidence="3">Belongs to the riboflavin transporter family.</text>
</comment>
<feature type="transmembrane region" description="Helical" evidence="11">
    <location>
        <begin position="1330"/>
        <end position="1349"/>
    </location>
</feature>
<dbReference type="InterPro" id="IPR011993">
    <property type="entry name" value="PH-like_dom_sf"/>
</dbReference>
<sequence>MILSLSFFNSKALIGLDYVYCVKILLIVTNTKNSATTLSIRHTVKVNAGCVFCDLNCLVFEAVLNGLSWYAVPASNFNEQNHQEFKETLTYYGCSNIVEPKNEFLIREIVRLLGAKDDLHAQVVTVRMPSTCQQSVQFFDNDGNLVDDFPVCRILFCTKMSEQKRCFLAFTFRSPTSVADESADQCHVLCAPDRATIERVMGEFARIFDNANNGASPHLNTFVAGNCSGLLSFELEGHLNIMERDDKGQLVPSPQEKTCFKLRRGREKHISLLINQVSGPYRLVVKKCFGLLLAAGRNVKHVDMQLLDVQSMRTKENGGYLISAVWDPLSPHFDVLNTETPRETRVYMTVATDIVFCTIPEPLRFVVDCRVRIFDENERFWSWKHRDVCERYYLKVRLCPNGNEAVALDPNDICFESFSQRQRLLSPTVRRCSKGMLSNLIAPHDENESDSDEPLLSGSGEVKQEYSAAVLAEWNQCLTLWKDDLNQRPDQLTQLICNGIPDPLRGEVWQLLAGCFQQPELSETYPQLLTKECPNEQVIVRDIHRTFPAHDYFKQVGGLGQDALYKISKAYAVYDEEVGYCQGLSFLAASLLLDMSEAEAFCVLVRIMYHYRLRDLFKQGFETLHLRFYQLTRLMQVRLLNVAEKDYLPDLSEHFQEIHIETHMFASQWFLTLFTAKFPLSMGMNTIFHIALALLKSSKKELLSLDFEGALKYFRVALPRKYRTEATAKELVQSAVKLRVSVDKVIEYEEDFLELKRQEAEMENPLEHYQKENMKLLAEVMRLERENEDLATKLVTSKVNLRKNLDAAEENIESLQVQLEKMARLCKDLQEDNRNQQEERKRMQEMCHREFARLEEENRRAQNIIYDYKQICSDLSKRLERLQKIHTDVTRQYSDVTSDCDNCSPRLESCRQQAEAELEEAIGGQNFDSSQLTASDDQTDQVNLLQLELAHTKLELVQCQCRNQELLHQLNRCSACQEQHKSTWLSKTLNSIKEAAWSPSAVVQRKDKEHSRSNTKHWLKFYVLVVLFASCGWITVNSVWVELPFLVNTLPEGWALPSFLALLVQVAILGPALFSLTKRYFSHFSFIQKPTKIIVASIAVDALTSLLISFLWKETSVVSGVPRSVALLSLFFIHALVDCTSNVLYLPYMYYFHQSFTNMYFVGLGLSGLIPSILSLSQGSGNVNCIFNSSTNTTEAVPVEARFSVALFFLMICLWVCIGLCAFLLLHILPDSTEIQNTNDRTSKTSGGVESDSALLSSQDAHLSRSQCMILLAFTTVVCCLINGVMPTVQSYASLPYGQTVFQMVIVLSSLANPICSYLSFVVPVTSLRIMALLTSVVVIACSYILYLASQSPFGVLKETFVGSFLCVGSFVIAAGLCSFLRTVIANRLRKSEVESRLLWCVRIVHRCGGDVSVDQRAIMERSLVRLLKQYVKRFEECGFLVKSSKNSRSLGPLGSLLRQNLLAQRHSIQTRNTYDCHVISPMVKSSTGEIFEMVLRTGELLQSQFSVQRPYSVVVETVNVGSQDAKPLLNSLFGTSSCLHCHVYHLPAADTVGLAFDKWNRRRLAFWKEISNWSSDFETTLSVDKRCATIGYCLKLPNDHTLVNKDAPIPVETVSWLEENNTAYIRCSMSVEAALATLIMNGLTVVDVNDQESNVMVNLHAALAPYKIVLLNCAHRRLTLESDADDEASLAVKKLWQFYRSFGTIRAVVVNAKTAQTGLVQLWHRSYNIVEEMPISHVKPKLAKEMLHTKAVDMEDFIE</sequence>
<comment type="caution">
    <text evidence="13">The sequence shown here is derived from an EMBL/GenBank/DDBJ whole genome shotgun (WGS) entry which is preliminary data.</text>
</comment>
<feature type="transmembrane region" description="Helical" evidence="11">
    <location>
        <begin position="1201"/>
        <end position="1226"/>
    </location>
</feature>
<evidence type="ECO:0000256" key="1">
    <source>
        <dbReference type="ARBA" id="ARBA00000215"/>
    </source>
</evidence>
<dbReference type="SUPFAM" id="SSF47923">
    <property type="entry name" value="Ypt/Rab-GAP domain of gyp1p"/>
    <property type="match status" value="2"/>
</dbReference>
<keyword evidence="9 11" id="KW-0472">Membrane</keyword>
<dbReference type="PROSITE" id="PS50086">
    <property type="entry name" value="TBC_RABGAP"/>
    <property type="match status" value="1"/>
</dbReference>
<evidence type="ECO:0000256" key="9">
    <source>
        <dbReference type="ARBA" id="ARBA00023136"/>
    </source>
</evidence>
<evidence type="ECO:0000313" key="13">
    <source>
        <dbReference type="EMBL" id="KRY85726.1"/>
    </source>
</evidence>
<dbReference type="PANTHER" id="PTHR47219:SF9">
    <property type="entry name" value="GTPASE ACTIVATING PROTEIN AND CENTROSOME-ASSOCIATED, ISOFORM B"/>
    <property type="match status" value="1"/>
</dbReference>
<dbReference type="EMBL" id="JYDT01000085">
    <property type="protein sequence ID" value="KRY85726.1"/>
    <property type="molecule type" value="Genomic_DNA"/>
</dbReference>